<dbReference type="PANTHER" id="PTHR42917">
    <property type="entry name" value="2,4-DIENOYL-COA REDUCTASE"/>
    <property type="match status" value="1"/>
</dbReference>
<dbReference type="Pfam" id="PF07992">
    <property type="entry name" value="Pyr_redox_2"/>
    <property type="match status" value="1"/>
</dbReference>
<accession>A0ABV4MI62</accession>
<dbReference type="Gene3D" id="3.20.20.70">
    <property type="entry name" value="Aldolase class I"/>
    <property type="match status" value="1"/>
</dbReference>
<dbReference type="InterPro" id="IPR023753">
    <property type="entry name" value="FAD/NAD-binding_dom"/>
</dbReference>
<dbReference type="Gene3D" id="3.40.50.720">
    <property type="entry name" value="NAD(P)-binding Rossmann-like Domain"/>
    <property type="match status" value="1"/>
</dbReference>
<name>A0ABV4MI62_9VIBR</name>
<keyword evidence="5" id="KW-0560">Oxidoreductase</keyword>
<dbReference type="SUPFAM" id="SSF51905">
    <property type="entry name" value="FAD/NAD(P)-binding domain"/>
    <property type="match status" value="1"/>
</dbReference>
<dbReference type="InterPro" id="IPR051793">
    <property type="entry name" value="NADH:flavin_oxidoreductase"/>
</dbReference>
<keyword evidence="8" id="KW-1185">Reference proteome</keyword>
<feature type="domain" description="FAD/NAD(P)-binding" evidence="6">
    <location>
        <begin position="87"/>
        <end position="313"/>
    </location>
</feature>
<evidence type="ECO:0000256" key="3">
    <source>
        <dbReference type="ARBA" id="ARBA00022630"/>
    </source>
</evidence>
<evidence type="ECO:0000256" key="1">
    <source>
        <dbReference type="ARBA" id="ARBA00001917"/>
    </source>
</evidence>
<evidence type="ECO:0000256" key="5">
    <source>
        <dbReference type="ARBA" id="ARBA00023002"/>
    </source>
</evidence>
<comment type="caution">
    <text evidence="7">The sequence shown here is derived from an EMBL/GenBank/DDBJ whole genome shotgun (WGS) entry which is preliminary data.</text>
</comment>
<dbReference type="Gene3D" id="3.50.50.60">
    <property type="entry name" value="FAD/NAD(P)-binding domain"/>
    <property type="match status" value="1"/>
</dbReference>
<keyword evidence="4" id="KW-0288">FMN</keyword>
<dbReference type="PRINTS" id="PR00368">
    <property type="entry name" value="FADPNR"/>
</dbReference>
<comment type="cofactor">
    <cofactor evidence="1">
        <name>FMN</name>
        <dbReference type="ChEBI" id="CHEBI:58210"/>
    </cofactor>
</comment>
<evidence type="ECO:0000313" key="7">
    <source>
        <dbReference type="EMBL" id="MEZ8209259.1"/>
    </source>
</evidence>
<protein>
    <submittedName>
        <fullName evidence="7">FAD-dependent oxidoreductase</fullName>
    </submittedName>
</protein>
<keyword evidence="3" id="KW-0285">Flavoprotein</keyword>
<dbReference type="Proteomes" id="UP001569151">
    <property type="component" value="Unassembled WGS sequence"/>
</dbReference>
<reference evidence="7 8" key="1">
    <citation type="submission" date="2024-06" db="EMBL/GenBank/DDBJ databases">
        <authorList>
            <person name="Steensen K."/>
            <person name="Seneca J."/>
            <person name="Bartlau N."/>
            <person name="Yu A.X."/>
            <person name="Polz M.F."/>
        </authorList>
    </citation>
    <scope>NUCLEOTIDE SEQUENCE [LARGE SCALE GENOMIC DNA]</scope>
    <source>
        <strain evidence="7 8">1F146</strain>
    </source>
</reference>
<organism evidence="7 8">
    <name type="scientific">Vibrio bivalvicida</name>
    <dbReference type="NCBI Taxonomy" id="1276888"/>
    <lineage>
        <taxon>Bacteria</taxon>
        <taxon>Pseudomonadati</taxon>
        <taxon>Pseudomonadota</taxon>
        <taxon>Gammaproteobacteria</taxon>
        <taxon>Vibrionales</taxon>
        <taxon>Vibrionaceae</taxon>
        <taxon>Vibrio</taxon>
        <taxon>Vibrio oreintalis group</taxon>
    </lineage>
</organism>
<proteinExistence type="inferred from homology"/>
<dbReference type="InterPro" id="IPR036188">
    <property type="entry name" value="FAD/NAD-bd_sf"/>
</dbReference>
<comment type="similarity">
    <text evidence="2">In the N-terminal section; belongs to the NADH:flavin oxidoreductase/NADH oxidase family.</text>
</comment>
<dbReference type="PRINTS" id="PR00469">
    <property type="entry name" value="PNDRDTASEII"/>
</dbReference>
<dbReference type="PANTHER" id="PTHR42917:SF2">
    <property type="entry name" value="2,4-DIENOYL-COA REDUCTASE [(2E)-ENOYL-COA-PRODUCING]"/>
    <property type="match status" value="1"/>
</dbReference>
<sequence>MAEKLLADGTQDFVAIRRGLIADPHFVNKVQSGKEQSIKRCICCLYCFESMYDNAFKGKNGECAVNPAVGRERVYANLPQDGFGRYVVVVGAGVAGLMSAEILLKRGFNVTVLEQEKVGGGQINLADKPPQKGKIKWATDDLEHTVAELGGRIHYSTQATADDIKALDPYAVIVATGGVAVKPISIPGVTHKHVYTVTEVLDGSVSLSDQSVAVIGSGLTGLETAELLAEKNQVSVVEMASTISPSTYEQHRRNVLPRLEKQNVHFYPAYQLSGIEEKSIALRSTRTGELLELEADSVVLAVGVKPVNSLYDELISVLDRVYKVGDANQAGRIANATQDAYQVAIKIM</sequence>
<evidence type="ECO:0000313" key="8">
    <source>
        <dbReference type="Proteomes" id="UP001569151"/>
    </source>
</evidence>
<evidence type="ECO:0000259" key="6">
    <source>
        <dbReference type="Pfam" id="PF07992"/>
    </source>
</evidence>
<dbReference type="EMBL" id="JBGOOS010000013">
    <property type="protein sequence ID" value="MEZ8209259.1"/>
    <property type="molecule type" value="Genomic_DNA"/>
</dbReference>
<evidence type="ECO:0000256" key="2">
    <source>
        <dbReference type="ARBA" id="ARBA00011048"/>
    </source>
</evidence>
<dbReference type="RefSeq" id="WP_371718919.1">
    <property type="nucleotide sequence ID" value="NZ_JBGOOF010000015.1"/>
</dbReference>
<dbReference type="InterPro" id="IPR013785">
    <property type="entry name" value="Aldolase_TIM"/>
</dbReference>
<evidence type="ECO:0000256" key="4">
    <source>
        <dbReference type="ARBA" id="ARBA00022643"/>
    </source>
</evidence>
<gene>
    <name evidence="7" type="ORF">ACED39_10755</name>
</gene>
<dbReference type="SUPFAM" id="SSF51395">
    <property type="entry name" value="FMN-linked oxidoreductases"/>
    <property type="match status" value="1"/>
</dbReference>